<reference evidence="11 12" key="1">
    <citation type="journal article" date="2010" name="Stand. Genomic Sci.">
        <title>Complete genome sequence of Coraliomargarita akajimensis type strain (04OKA010-24).</title>
        <authorList>
            <person name="Mavromatis K."/>
            <person name="Abt B."/>
            <person name="Brambilla E."/>
            <person name="Lapidus A."/>
            <person name="Copeland A."/>
            <person name="Deshpande S."/>
            <person name="Nolan M."/>
            <person name="Lucas S."/>
            <person name="Tice H."/>
            <person name="Cheng J.F."/>
            <person name="Han C."/>
            <person name="Detter J.C."/>
            <person name="Woyke T."/>
            <person name="Goodwin L."/>
            <person name="Pitluck S."/>
            <person name="Held B."/>
            <person name="Brettin T."/>
            <person name="Tapia R."/>
            <person name="Ivanova N."/>
            <person name="Mikhailova N."/>
            <person name="Pati A."/>
            <person name="Liolios K."/>
            <person name="Chen A."/>
            <person name="Palaniappan K."/>
            <person name="Land M."/>
            <person name="Hauser L."/>
            <person name="Chang Y.J."/>
            <person name="Jeffries C.D."/>
            <person name="Rohde M."/>
            <person name="Goker M."/>
            <person name="Bristow J."/>
            <person name="Eisen J.A."/>
            <person name="Markowitz V."/>
            <person name="Hugenholtz P."/>
            <person name="Klenk H.P."/>
            <person name="Kyrpides N.C."/>
        </authorList>
    </citation>
    <scope>NUCLEOTIDE SEQUENCE [LARGE SCALE GENOMIC DNA]</scope>
    <source>
        <strain evidence="12">DSM 45221 / IAM 15411 / JCM 23193 / KCTC 12865</strain>
    </source>
</reference>
<feature type="transmembrane region" description="Helical" evidence="9">
    <location>
        <begin position="240"/>
        <end position="260"/>
    </location>
</feature>
<dbReference type="InterPro" id="IPR037294">
    <property type="entry name" value="ABC_BtuC-like"/>
</dbReference>
<evidence type="ECO:0000256" key="3">
    <source>
        <dbReference type="ARBA" id="ARBA00022448"/>
    </source>
</evidence>
<dbReference type="InterPro" id="IPR036388">
    <property type="entry name" value="WH-like_DNA-bd_sf"/>
</dbReference>
<dbReference type="Proteomes" id="UP000000925">
    <property type="component" value="Chromosome"/>
</dbReference>
<dbReference type="GO" id="GO:0043190">
    <property type="term" value="C:ATP-binding cassette (ABC) transporter complex"/>
    <property type="evidence" value="ECO:0007669"/>
    <property type="project" value="InterPro"/>
</dbReference>
<accession>D5EQF0</accession>
<dbReference type="CDD" id="cd06550">
    <property type="entry name" value="TM_ABC_iron-siderophores_like"/>
    <property type="match status" value="1"/>
</dbReference>
<dbReference type="SUPFAM" id="SSF47979">
    <property type="entry name" value="Iron-dependent repressor protein, dimerization domain"/>
    <property type="match status" value="1"/>
</dbReference>
<feature type="domain" description="Iron dependent repressor metal binding and dimerisation" evidence="10">
    <location>
        <begin position="373"/>
        <end position="430"/>
    </location>
</feature>
<comment type="subcellular location">
    <subcellularLocation>
        <location evidence="1 8">Cell membrane</location>
        <topology evidence="1 8">Multi-pass membrane protein</topology>
    </subcellularLocation>
</comment>
<dbReference type="GO" id="GO:0010043">
    <property type="term" value="P:response to zinc ion"/>
    <property type="evidence" value="ECO:0007669"/>
    <property type="project" value="TreeGrafter"/>
</dbReference>
<evidence type="ECO:0000313" key="11">
    <source>
        <dbReference type="EMBL" id="ADE55764.1"/>
    </source>
</evidence>
<protein>
    <submittedName>
        <fullName evidence="11">ABC-3 protein</fullName>
    </submittedName>
</protein>
<dbReference type="KEGG" id="caa:Caka_2749"/>
<evidence type="ECO:0000313" key="12">
    <source>
        <dbReference type="Proteomes" id="UP000000925"/>
    </source>
</evidence>
<dbReference type="eggNOG" id="COG1321">
    <property type="taxonomic scope" value="Bacteria"/>
</dbReference>
<dbReference type="SUPFAM" id="SSF81345">
    <property type="entry name" value="ABC transporter involved in vitamin B12 uptake, BtuC"/>
    <property type="match status" value="1"/>
</dbReference>
<comment type="similarity">
    <text evidence="2 8">Belongs to the ABC-3 integral membrane protein family.</text>
</comment>
<dbReference type="Gene3D" id="1.10.10.10">
    <property type="entry name" value="Winged helix-like DNA-binding domain superfamily/Winged helix DNA-binding domain"/>
    <property type="match status" value="1"/>
</dbReference>
<dbReference type="RefSeq" id="WP_013044486.1">
    <property type="nucleotide sequence ID" value="NC_014008.1"/>
</dbReference>
<name>D5EQF0_CORAD</name>
<dbReference type="FunFam" id="1.10.3470.10:FF:000003">
    <property type="entry name" value="Iron ABC transporter permease SitD"/>
    <property type="match status" value="1"/>
</dbReference>
<dbReference type="PANTHER" id="PTHR30477:SF3">
    <property type="entry name" value="METAL TRANSPORT SYSTEM MEMBRANE PROTEIN CT_069-RELATED"/>
    <property type="match status" value="1"/>
</dbReference>
<evidence type="ECO:0000256" key="2">
    <source>
        <dbReference type="ARBA" id="ARBA00008034"/>
    </source>
</evidence>
<feature type="transmembrane region" description="Helical" evidence="9">
    <location>
        <begin position="108"/>
        <end position="126"/>
    </location>
</feature>
<dbReference type="InterPro" id="IPR036421">
    <property type="entry name" value="Fe_dep_repressor_sf"/>
</dbReference>
<gene>
    <name evidence="11" type="ordered locus">Caka_2749</name>
</gene>
<feature type="transmembrane region" description="Helical" evidence="9">
    <location>
        <begin position="215"/>
        <end position="233"/>
    </location>
</feature>
<evidence type="ECO:0000256" key="5">
    <source>
        <dbReference type="ARBA" id="ARBA00022692"/>
    </source>
</evidence>
<keyword evidence="12" id="KW-1185">Reference proteome</keyword>
<dbReference type="PANTHER" id="PTHR30477">
    <property type="entry name" value="ABC-TRANSPORTER METAL-BINDING PROTEIN"/>
    <property type="match status" value="1"/>
</dbReference>
<sequence length="450" mass="48497">MELSEVIEVLLLRDYNTRLVVLCTLLLGCACGLMGGFLLLRKRSLMGDTLSHATLPGVGIAFILAVHFGGDGKSLPLLLVGATVSGVLGVMTVLFIRNRSRIKDDAAMGIVLSVFFGLGVVILGFIQTMPQGSAAGLESFIYGKTASMVRSDFDLLVLVTAGVLVLSVLLFKEFKLLCFDESFAAAQGWPVKWLDILLLALVTAVTVAGLQAVGLILIIAFLITPAAAARFWTEKLDRMLCLSALIGGLSGWFGASLSALAPRLPAGAVIVLVAAGAFLFSLLFGAERGVCVRVLRQQGLKRSIGRQHLLRALYEILEADGGSGASVQVRPVLFRQVRGRRTWSDRELRRWLKQAYDDGLIEARERGQAIVLTEAGLDAAAKVTRNHRLWELYLIEHAEVAASRVDRDADAVEHVLGEQLVAQLETKLLQLQAADAVAMPQSPHPIQPGD</sequence>
<evidence type="ECO:0000256" key="9">
    <source>
        <dbReference type="SAM" id="Phobius"/>
    </source>
</evidence>
<feature type="transmembrane region" description="Helical" evidence="9">
    <location>
        <begin position="191"/>
        <end position="209"/>
    </location>
</feature>
<feature type="transmembrane region" description="Helical" evidence="9">
    <location>
        <begin position="75"/>
        <end position="96"/>
    </location>
</feature>
<keyword evidence="7 9" id="KW-0472">Membrane</keyword>
<dbReference type="InterPro" id="IPR001367">
    <property type="entry name" value="Fe_dep_repressor"/>
</dbReference>
<organism evidence="11 12">
    <name type="scientific">Coraliomargarita akajimensis (strain DSM 45221 / IAM 15411 / JCM 23193 / KCTC 12865 / 04OKA010-24)</name>
    <dbReference type="NCBI Taxonomy" id="583355"/>
    <lineage>
        <taxon>Bacteria</taxon>
        <taxon>Pseudomonadati</taxon>
        <taxon>Verrucomicrobiota</taxon>
        <taxon>Opitutia</taxon>
        <taxon>Puniceicoccales</taxon>
        <taxon>Coraliomargaritaceae</taxon>
        <taxon>Coraliomargarita</taxon>
    </lineage>
</organism>
<dbReference type="HOGENOM" id="CLU_028808_0_2_0"/>
<dbReference type="AlphaFoldDB" id="D5EQF0"/>
<feature type="transmembrane region" description="Helical" evidence="9">
    <location>
        <begin position="19"/>
        <end position="40"/>
    </location>
</feature>
<evidence type="ECO:0000259" key="10">
    <source>
        <dbReference type="Pfam" id="PF02742"/>
    </source>
</evidence>
<evidence type="ECO:0000256" key="6">
    <source>
        <dbReference type="ARBA" id="ARBA00022989"/>
    </source>
</evidence>
<evidence type="ECO:0000256" key="4">
    <source>
        <dbReference type="ARBA" id="ARBA00022475"/>
    </source>
</evidence>
<keyword evidence="4" id="KW-1003">Cell membrane</keyword>
<dbReference type="STRING" id="583355.Caka_2749"/>
<feature type="transmembrane region" description="Helical" evidence="9">
    <location>
        <begin position="52"/>
        <end position="69"/>
    </location>
</feature>
<dbReference type="GO" id="GO:0055085">
    <property type="term" value="P:transmembrane transport"/>
    <property type="evidence" value="ECO:0007669"/>
    <property type="project" value="InterPro"/>
</dbReference>
<dbReference type="GO" id="GO:0046914">
    <property type="term" value="F:transition metal ion binding"/>
    <property type="evidence" value="ECO:0007669"/>
    <property type="project" value="InterPro"/>
</dbReference>
<dbReference type="InterPro" id="IPR001626">
    <property type="entry name" value="ABC_TroCD"/>
</dbReference>
<dbReference type="Gene3D" id="1.10.3470.10">
    <property type="entry name" value="ABC transporter involved in vitamin B12 uptake, BtuC"/>
    <property type="match status" value="1"/>
</dbReference>
<feature type="transmembrane region" description="Helical" evidence="9">
    <location>
        <begin position="153"/>
        <end position="171"/>
    </location>
</feature>
<evidence type="ECO:0000256" key="8">
    <source>
        <dbReference type="RuleBase" id="RU003943"/>
    </source>
</evidence>
<dbReference type="GO" id="GO:0046983">
    <property type="term" value="F:protein dimerization activity"/>
    <property type="evidence" value="ECO:0007669"/>
    <property type="project" value="InterPro"/>
</dbReference>
<feature type="transmembrane region" description="Helical" evidence="9">
    <location>
        <begin position="266"/>
        <end position="286"/>
    </location>
</feature>
<proteinExistence type="inferred from homology"/>
<dbReference type="GO" id="GO:0071281">
    <property type="term" value="P:cellular response to iron ion"/>
    <property type="evidence" value="ECO:0007669"/>
    <property type="project" value="UniProtKB-ARBA"/>
</dbReference>
<dbReference type="EMBL" id="CP001998">
    <property type="protein sequence ID" value="ADE55764.1"/>
    <property type="molecule type" value="Genomic_DNA"/>
</dbReference>
<dbReference type="Pfam" id="PF00950">
    <property type="entry name" value="ABC-3"/>
    <property type="match status" value="1"/>
</dbReference>
<keyword evidence="6 9" id="KW-1133">Transmembrane helix</keyword>
<evidence type="ECO:0000256" key="7">
    <source>
        <dbReference type="ARBA" id="ARBA00023136"/>
    </source>
</evidence>
<keyword evidence="5 8" id="KW-0812">Transmembrane</keyword>
<keyword evidence="3 8" id="KW-0813">Transport</keyword>
<dbReference type="eggNOG" id="COG1108">
    <property type="taxonomic scope" value="Bacteria"/>
</dbReference>
<evidence type="ECO:0000256" key="1">
    <source>
        <dbReference type="ARBA" id="ARBA00004651"/>
    </source>
</evidence>
<dbReference type="OrthoDB" id="9788905at2"/>
<dbReference type="Pfam" id="PF02742">
    <property type="entry name" value="Fe_dep_repr_C"/>
    <property type="match status" value="1"/>
</dbReference>